<dbReference type="Gene3D" id="1.10.8.430">
    <property type="entry name" value="Helical domain of apoptotic protease-activating factors"/>
    <property type="match status" value="1"/>
</dbReference>
<keyword evidence="6" id="KW-1185">Reference proteome</keyword>
<reference evidence="5" key="3">
    <citation type="submission" date="2022-06" db="UniProtKB">
        <authorList>
            <consortium name="EnsemblPlants"/>
        </authorList>
    </citation>
    <scope>IDENTIFICATION</scope>
</reference>
<dbReference type="GO" id="GO:0002758">
    <property type="term" value="P:innate immune response-activating signaling pathway"/>
    <property type="evidence" value="ECO:0007669"/>
    <property type="project" value="UniProtKB-ARBA"/>
</dbReference>
<reference evidence="5" key="2">
    <citation type="submission" date="2018-03" db="EMBL/GenBank/DDBJ databases">
        <title>The Triticum urartu genome reveals the dynamic nature of wheat genome evolution.</title>
        <authorList>
            <person name="Ling H."/>
            <person name="Ma B."/>
            <person name="Shi X."/>
            <person name="Liu H."/>
            <person name="Dong L."/>
            <person name="Sun H."/>
            <person name="Cao Y."/>
            <person name="Gao Q."/>
            <person name="Zheng S."/>
            <person name="Li Y."/>
            <person name="Yu Y."/>
            <person name="Du H."/>
            <person name="Qi M."/>
            <person name="Li Y."/>
            <person name="Yu H."/>
            <person name="Cui Y."/>
            <person name="Wang N."/>
            <person name="Chen C."/>
            <person name="Wu H."/>
            <person name="Zhao Y."/>
            <person name="Zhang J."/>
            <person name="Li Y."/>
            <person name="Zhou W."/>
            <person name="Zhang B."/>
            <person name="Hu W."/>
            <person name="Eijk M."/>
            <person name="Tang J."/>
            <person name="Witsenboer H."/>
            <person name="Zhao S."/>
            <person name="Li Z."/>
            <person name="Zhang A."/>
            <person name="Wang D."/>
            <person name="Liang C."/>
        </authorList>
    </citation>
    <scope>NUCLEOTIDE SEQUENCE [LARGE SCALE GENOMIC DNA]</scope>
    <source>
        <strain evidence="5">cv. G1812</strain>
    </source>
</reference>
<feature type="domain" description="Disease resistance R13L4/SHOC-2-like LRR" evidence="4">
    <location>
        <begin position="233"/>
        <end position="573"/>
    </location>
</feature>
<protein>
    <recommendedName>
        <fullName evidence="7">NB-ARC domain-containing protein</fullName>
    </recommendedName>
</protein>
<dbReference type="InterPro" id="IPR055414">
    <property type="entry name" value="LRR_R13L4/SHOC2-like"/>
</dbReference>
<keyword evidence="1" id="KW-0677">Repeat</keyword>
<accession>A0A8R7PMX7</accession>
<evidence type="ECO:0000259" key="3">
    <source>
        <dbReference type="Pfam" id="PF23559"/>
    </source>
</evidence>
<keyword evidence="2" id="KW-0611">Plant defense</keyword>
<evidence type="ECO:0000256" key="2">
    <source>
        <dbReference type="ARBA" id="ARBA00022821"/>
    </source>
</evidence>
<dbReference type="Gene3D" id="1.10.10.10">
    <property type="entry name" value="Winged helix-like DNA-binding domain superfamily/Winged helix DNA-binding domain"/>
    <property type="match status" value="1"/>
</dbReference>
<evidence type="ECO:0000259" key="4">
    <source>
        <dbReference type="Pfam" id="PF23598"/>
    </source>
</evidence>
<dbReference type="FunFam" id="1.10.10.10:FF:000322">
    <property type="entry name" value="Probable disease resistance protein At1g63360"/>
    <property type="match status" value="1"/>
</dbReference>
<dbReference type="Proteomes" id="UP000015106">
    <property type="component" value="Chromosome 3"/>
</dbReference>
<dbReference type="AlphaFoldDB" id="A0A8R7PMX7"/>
<evidence type="ECO:0000256" key="1">
    <source>
        <dbReference type="ARBA" id="ARBA00022737"/>
    </source>
</evidence>
<feature type="domain" description="Disease resistance protein winged helix" evidence="3">
    <location>
        <begin position="153"/>
        <end position="209"/>
    </location>
</feature>
<dbReference type="EnsemblPlants" id="TuG1812G0300000864.01.T01">
    <property type="protein sequence ID" value="TuG1812G0300000864.01.T01"/>
    <property type="gene ID" value="TuG1812G0300000864.01"/>
</dbReference>
<dbReference type="SUPFAM" id="SSF52047">
    <property type="entry name" value="RNI-like"/>
    <property type="match status" value="1"/>
</dbReference>
<dbReference type="PANTHER" id="PTHR23155:SF1028">
    <property type="entry name" value="OS08G0174800 PROTEIN"/>
    <property type="match status" value="1"/>
</dbReference>
<evidence type="ECO:0000313" key="5">
    <source>
        <dbReference type="EnsemblPlants" id="TuG1812G0300000864.01.T01"/>
    </source>
</evidence>
<dbReference type="SUPFAM" id="SSF52540">
    <property type="entry name" value="P-loop containing nucleoside triphosphate hydrolases"/>
    <property type="match status" value="1"/>
</dbReference>
<dbReference type="InterPro" id="IPR027417">
    <property type="entry name" value="P-loop_NTPase"/>
</dbReference>
<dbReference type="GO" id="GO:0042742">
    <property type="term" value="P:defense response to bacterium"/>
    <property type="evidence" value="ECO:0007669"/>
    <property type="project" value="UniProtKB-ARBA"/>
</dbReference>
<dbReference type="InterPro" id="IPR044974">
    <property type="entry name" value="Disease_R_plants"/>
</dbReference>
<dbReference type="Gene3D" id="3.80.10.10">
    <property type="entry name" value="Ribonuclease Inhibitor"/>
    <property type="match status" value="1"/>
</dbReference>
<dbReference type="InterPro" id="IPR036388">
    <property type="entry name" value="WH-like_DNA-bd_sf"/>
</dbReference>
<dbReference type="GO" id="GO:0009626">
    <property type="term" value="P:plant-type hypersensitive response"/>
    <property type="evidence" value="ECO:0007669"/>
    <property type="project" value="UniProtKB-ARBA"/>
</dbReference>
<dbReference type="InterPro" id="IPR042197">
    <property type="entry name" value="Apaf_helical"/>
</dbReference>
<evidence type="ECO:0008006" key="7">
    <source>
        <dbReference type="Google" id="ProtNLM"/>
    </source>
</evidence>
<dbReference type="Pfam" id="PF23598">
    <property type="entry name" value="LRR_14"/>
    <property type="match status" value="1"/>
</dbReference>
<sequence length="575" mass="64939">MMYGTSKHGKLSGLLCSTNKCGSRIITTTRNVAIASYCSGDSSYVYQMESLNSSDSRRLFFKRSFGSEELCYPHLEEVSSQILAKCGGLSLAIITFSSLLADKHANDEWNRVLTAIGSALANGPNAGNMTKILSLSYFDLSHRMRTCLLYLSVFPEDHRIDKQRLIGRWVAEGFIHEERGRSAYEVGEGYFNDLINRNSVEHGHASDYRVRRLCVENRNSNKVTIPTSLILSHVRSLTVFGHCMQESLSTFPSLRVLDLGECWELENHHLANIGKLLHLKYPRLGQSRITELPGKIGELRYLETLDIRGTRIQELPPTIARLQRLAHLHVNHMIRFPDGVIGQMQSLEEVENFGVLSYEQGKCLREFSQLSKLRTLKVANGWSHDTTKRSHLEVIEGYLEILLSSCNLHHLYFLDSYGGASLPAYRYPVSLESSCPTDACVLRKLHITYCYIDKVPGWMSLLENLGELNLYMFSVRPEDVAVLGAIPSLHFLEPRTYFGTDGRILVAGFRSLKYFDLEIFCCGTSLEFEAGSMPSLEQLKLELRVHKMECLNGASDFGIHRLSALTKVEINIYGD</sequence>
<name>A0A8R7PMX7_TRIUA</name>
<proteinExistence type="predicted"/>
<evidence type="ECO:0000313" key="6">
    <source>
        <dbReference type="Proteomes" id="UP000015106"/>
    </source>
</evidence>
<organism evidence="5 6">
    <name type="scientific">Triticum urartu</name>
    <name type="common">Red wild einkorn</name>
    <name type="synonym">Crithodium urartu</name>
    <dbReference type="NCBI Taxonomy" id="4572"/>
    <lineage>
        <taxon>Eukaryota</taxon>
        <taxon>Viridiplantae</taxon>
        <taxon>Streptophyta</taxon>
        <taxon>Embryophyta</taxon>
        <taxon>Tracheophyta</taxon>
        <taxon>Spermatophyta</taxon>
        <taxon>Magnoliopsida</taxon>
        <taxon>Liliopsida</taxon>
        <taxon>Poales</taxon>
        <taxon>Poaceae</taxon>
        <taxon>BOP clade</taxon>
        <taxon>Pooideae</taxon>
        <taxon>Triticodae</taxon>
        <taxon>Triticeae</taxon>
        <taxon>Triticinae</taxon>
        <taxon>Triticum</taxon>
    </lineage>
</organism>
<dbReference type="Gramene" id="TuG1812G0300000864.01.T01">
    <property type="protein sequence ID" value="TuG1812G0300000864.01.T01"/>
    <property type="gene ID" value="TuG1812G0300000864.01"/>
</dbReference>
<dbReference type="InterPro" id="IPR032675">
    <property type="entry name" value="LRR_dom_sf"/>
</dbReference>
<dbReference type="PANTHER" id="PTHR23155">
    <property type="entry name" value="DISEASE RESISTANCE PROTEIN RP"/>
    <property type="match status" value="1"/>
</dbReference>
<dbReference type="GO" id="GO:0043531">
    <property type="term" value="F:ADP binding"/>
    <property type="evidence" value="ECO:0007669"/>
    <property type="project" value="InterPro"/>
</dbReference>
<dbReference type="InterPro" id="IPR058922">
    <property type="entry name" value="WHD_DRP"/>
</dbReference>
<dbReference type="Pfam" id="PF23559">
    <property type="entry name" value="WHD_DRP"/>
    <property type="match status" value="1"/>
</dbReference>
<reference evidence="6" key="1">
    <citation type="journal article" date="2013" name="Nature">
        <title>Draft genome of the wheat A-genome progenitor Triticum urartu.</title>
        <authorList>
            <person name="Ling H.Q."/>
            <person name="Zhao S."/>
            <person name="Liu D."/>
            <person name="Wang J."/>
            <person name="Sun H."/>
            <person name="Zhang C."/>
            <person name="Fan H."/>
            <person name="Li D."/>
            <person name="Dong L."/>
            <person name="Tao Y."/>
            <person name="Gao C."/>
            <person name="Wu H."/>
            <person name="Li Y."/>
            <person name="Cui Y."/>
            <person name="Guo X."/>
            <person name="Zheng S."/>
            <person name="Wang B."/>
            <person name="Yu K."/>
            <person name="Liang Q."/>
            <person name="Yang W."/>
            <person name="Lou X."/>
            <person name="Chen J."/>
            <person name="Feng M."/>
            <person name="Jian J."/>
            <person name="Zhang X."/>
            <person name="Luo G."/>
            <person name="Jiang Y."/>
            <person name="Liu J."/>
            <person name="Wang Z."/>
            <person name="Sha Y."/>
            <person name="Zhang B."/>
            <person name="Wu H."/>
            <person name="Tang D."/>
            <person name="Shen Q."/>
            <person name="Xue P."/>
            <person name="Zou S."/>
            <person name="Wang X."/>
            <person name="Liu X."/>
            <person name="Wang F."/>
            <person name="Yang Y."/>
            <person name="An X."/>
            <person name="Dong Z."/>
            <person name="Zhang K."/>
            <person name="Zhang X."/>
            <person name="Luo M.C."/>
            <person name="Dvorak J."/>
            <person name="Tong Y."/>
            <person name="Wang J."/>
            <person name="Yang H."/>
            <person name="Li Z."/>
            <person name="Wang D."/>
            <person name="Zhang A."/>
            <person name="Wang J."/>
        </authorList>
    </citation>
    <scope>NUCLEOTIDE SEQUENCE</scope>
    <source>
        <strain evidence="6">cv. G1812</strain>
    </source>
</reference>